<evidence type="ECO:0000313" key="1">
    <source>
        <dbReference type="EMBL" id="KKM00083.1"/>
    </source>
</evidence>
<gene>
    <name evidence="2" type="ORF">LCGC14_1398260</name>
    <name evidence="1" type="ORF">LCGC14_1808000</name>
</gene>
<dbReference type="AlphaFoldDB" id="A0A0F9JMA7"/>
<comment type="caution">
    <text evidence="1">The sequence shown here is derived from an EMBL/GenBank/DDBJ whole genome shotgun (WGS) entry which is preliminary data.</text>
</comment>
<accession>A0A0F9JMA7</accession>
<evidence type="ECO:0000313" key="2">
    <source>
        <dbReference type="EMBL" id="KKM74650.1"/>
    </source>
</evidence>
<sequence length="299" mass="34995">MPTFADLENPSITPEDKVLIQSVLDRYMECDVWAKKALKNTGILLTSHPGNRAFLKASIETHKKTGYWIVLGYDNYLNPKRPDITYEQMFPARDVMDMVDTFIMPYHQTWGGVLYPYFWILKFGIAAMSGFEYIYCANGDCVLEKPENFNQLFDLLGDNDIFPVGYEENGGRPILNTTGIFARREALLKMMNHFEQNFIPYKNYERTCMEMGNCEGRMAVAAKDLGTKIAIPEKNPFNTQLHRKGGTWFDVLGFRHVHAEFGYAYKHKKEFPELKYFDERYMNSEYEKIKEYWNDKEEV</sequence>
<proteinExistence type="predicted"/>
<protein>
    <recommendedName>
        <fullName evidence="3">DUF5672 domain-containing protein</fullName>
    </recommendedName>
</protein>
<reference evidence="1" key="1">
    <citation type="journal article" date="2015" name="Nature">
        <title>Complex archaea that bridge the gap between prokaryotes and eukaryotes.</title>
        <authorList>
            <person name="Spang A."/>
            <person name="Saw J.H."/>
            <person name="Jorgensen S.L."/>
            <person name="Zaremba-Niedzwiedzka K."/>
            <person name="Martijn J."/>
            <person name="Lind A.E."/>
            <person name="van Eijk R."/>
            <person name="Schleper C."/>
            <person name="Guy L."/>
            <person name="Ettema T.J."/>
        </authorList>
    </citation>
    <scope>NUCLEOTIDE SEQUENCE</scope>
</reference>
<dbReference type="EMBL" id="LAZR01009108">
    <property type="protein sequence ID" value="KKM74650.1"/>
    <property type="molecule type" value="Genomic_DNA"/>
</dbReference>
<dbReference type="EMBL" id="LAZR01017517">
    <property type="protein sequence ID" value="KKM00083.1"/>
    <property type="molecule type" value="Genomic_DNA"/>
</dbReference>
<evidence type="ECO:0008006" key="3">
    <source>
        <dbReference type="Google" id="ProtNLM"/>
    </source>
</evidence>
<name>A0A0F9JMA7_9ZZZZ</name>
<organism evidence="1">
    <name type="scientific">marine sediment metagenome</name>
    <dbReference type="NCBI Taxonomy" id="412755"/>
    <lineage>
        <taxon>unclassified sequences</taxon>
        <taxon>metagenomes</taxon>
        <taxon>ecological metagenomes</taxon>
    </lineage>
</organism>